<reference evidence="2" key="1">
    <citation type="submission" date="2014-11" db="EMBL/GenBank/DDBJ databases">
        <authorList>
            <person name="Amaro Gonzalez C."/>
        </authorList>
    </citation>
    <scope>NUCLEOTIDE SEQUENCE</scope>
</reference>
<dbReference type="EMBL" id="GBXM01026392">
    <property type="protein sequence ID" value="JAH82185.1"/>
    <property type="molecule type" value="Transcribed_RNA"/>
</dbReference>
<evidence type="ECO:0000313" key="2">
    <source>
        <dbReference type="EMBL" id="JAH82185.1"/>
    </source>
</evidence>
<name>A0A0E9VXY7_ANGAN</name>
<reference evidence="2" key="2">
    <citation type="journal article" date="2015" name="Fish Shellfish Immunol.">
        <title>Early steps in the European eel (Anguilla anguilla)-Vibrio vulnificus interaction in the gills: Role of the RtxA13 toxin.</title>
        <authorList>
            <person name="Callol A."/>
            <person name="Pajuelo D."/>
            <person name="Ebbesson L."/>
            <person name="Teles M."/>
            <person name="MacKenzie S."/>
            <person name="Amaro C."/>
        </authorList>
    </citation>
    <scope>NUCLEOTIDE SEQUENCE</scope>
</reference>
<protein>
    <submittedName>
        <fullName evidence="2">Uncharacterized protein</fullName>
    </submittedName>
</protein>
<organism evidence="2">
    <name type="scientific">Anguilla anguilla</name>
    <name type="common">European freshwater eel</name>
    <name type="synonym">Muraena anguilla</name>
    <dbReference type="NCBI Taxonomy" id="7936"/>
    <lineage>
        <taxon>Eukaryota</taxon>
        <taxon>Metazoa</taxon>
        <taxon>Chordata</taxon>
        <taxon>Craniata</taxon>
        <taxon>Vertebrata</taxon>
        <taxon>Euteleostomi</taxon>
        <taxon>Actinopterygii</taxon>
        <taxon>Neopterygii</taxon>
        <taxon>Teleostei</taxon>
        <taxon>Anguilliformes</taxon>
        <taxon>Anguillidae</taxon>
        <taxon>Anguilla</taxon>
    </lineage>
</organism>
<accession>A0A0E9VXY7</accession>
<evidence type="ECO:0000256" key="1">
    <source>
        <dbReference type="SAM" id="MobiDB-lite"/>
    </source>
</evidence>
<dbReference type="AlphaFoldDB" id="A0A0E9VXY7"/>
<proteinExistence type="predicted"/>
<sequence length="23" mass="2814">MCHFRASDRRKKRKLQSVNPDLK</sequence>
<feature type="region of interest" description="Disordered" evidence="1">
    <location>
        <begin position="1"/>
        <end position="23"/>
    </location>
</feature>